<name>A0AAV3UK71_9EURY</name>
<evidence type="ECO:0000313" key="2">
    <source>
        <dbReference type="EMBL" id="GAA5054766.1"/>
    </source>
</evidence>
<feature type="region of interest" description="Disordered" evidence="1">
    <location>
        <begin position="37"/>
        <end position="66"/>
    </location>
</feature>
<organism evidence="2 3">
    <name type="scientific">Haladaptatus pallidirubidus</name>
    <dbReference type="NCBI Taxonomy" id="1008152"/>
    <lineage>
        <taxon>Archaea</taxon>
        <taxon>Methanobacteriati</taxon>
        <taxon>Methanobacteriota</taxon>
        <taxon>Stenosarchaea group</taxon>
        <taxon>Halobacteria</taxon>
        <taxon>Halobacteriales</taxon>
        <taxon>Haladaptataceae</taxon>
        <taxon>Haladaptatus</taxon>
    </lineage>
</organism>
<gene>
    <name evidence="2" type="ORF">GCM10025751_33680</name>
</gene>
<evidence type="ECO:0000256" key="1">
    <source>
        <dbReference type="SAM" id="MobiDB-lite"/>
    </source>
</evidence>
<dbReference type="EMBL" id="BAABKX010000014">
    <property type="protein sequence ID" value="GAA5054766.1"/>
    <property type="molecule type" value="Genomic_DNA"/>
</dbReference>
<dbReference type="RefSeq" id="WP_390184986.1">
    <property type="nucleotide sequence ID" value="NZ_JBHMAI010000004.1"/>
</dbReference>
<sequence>MMTTIDLSDSDINRLVSILSEYQMQTGKDVEDLLETFQQEKQEPEEVYSTSMQPPDESNENESSWE</sequence>
<evidence type="ECO:0000313" key="3">
    <source>
        <dbReference type="Proteomes" id="UP001501729"/>
    </source>
</evidence>
<keyword evidence="3" id="KW-1185">Reference proteome</keyword>
<feature type="compositionally biased region" description="Acidic residues" evidence="1">
    <location>
        <begin position="57"/>
        <end position="66"/>
    </location>
</feature>
<accession>A0AAV3UK71</accession>
<protein>
    <submittedName>
        <fullName evidence="2">Uncharacterized protein</fullName>
    </submittedName>
</protein>
<dbReference type="AlphaFoldDB" id="A0AAV3UK71"/>
<comment type="caution">
    <text evidence="2">The sequence shown here is derived from an EMBL/GenBank/DDBJ whole genome shotgun (WGS) entry which is preliminary data.</text>
</comment>
<reference evidence="2 3" key="1">
    <citation type="journal article" date="2019" name="Int. J. Syst. Evol. Microbiol.">
        <title>The Global Catalogue of Microorganisms (GCM) 10K type strain sequencing project: providing services to taxonomists for standard genome sequencing and annotation.</title>
        <authorList>
            <consortium name="The Broad Institute Genomics Platform"/>
            <consortium name="The Broad Institute Genome Sequencing Center for Infectious Disease"/>
            <person name="Wu L."/>
            <person name="Ma J."/>
        </authorList>
    </citation>
    <scope>NUCLEOTIDE SEQUENCE [LARGE SCALE GENOMIC DNA]</scope>
    <source>
        <strain evidence="2 3">JCM 17504</strain>
    </source>
</reference>
<dbReference type="Proteomes" id="UP001501729">
    <property type="component" value="Unassembled WGS sequence"/>
</dbReference>
<proteinExistence type="predicted"/>